<comment type="caution">
    <text evidence="3">The sequence shown here is derived from an EMBL/GenBank/DDBJ whole genome shotgun (WGS) entry which is preliminary data.</text>
</comment>
<keyword evidence="1" id="KW-0378">Hydrolase</keyword>
<dbReference type="PANTHER" id="PTHR43798">
    <property type="entry name" value="MONOACYLGLYCEROL LIPASE"/>
    <property type="match status" value="1"/>
</dbReference>
<dbReference type="SUPFAM" id="SSF53474">
    <property type="entry name" value="alpha/beta-Hydrolases"/>
    <property type="match status" value="1"/>
</dbReference>
<reference evidence="3 4" key="1">
    <citation type="submission" date="2019-06" db="EMBL/GenBank/DDBJ databases">
        <title>Sorghum-associated microbial communities from plants grown in Nebraska, USA.</title>
        <authorList>
            <person name="Schachtman D."/>
        </authorList>
    </citation>
    <scope>NUCLEOTIDE SEQUENCE [LARGE SCALE GENOMIC DNA]</scope>
    <source>
        <strain evidence="3 4">2482</strain>
    </source>
</reference>
<dbReference type="GO" id="GO:0016020">
    <property type="term" value="C:membrane"/>
    <property type="evidence" value="ECO:0007669"/>
    <property type="project" value="TreeGrafter"/>
</dbReference>
<dbReference type="PANTHER" id="PTHR43798:SF31">
    <property type="entry name" value="AB HYDROLASE SUPERFAMILY PROTEIN YCLE"/>
    <property type="match status" value="1"/>
</dbReference>
<dbReference type="RefSeq" id="WP_144565658.1">
    <property type="nucleotide sequence ID" value="NZ_VIVN01000006.1"/>
</dbReference>
<feature type="domain" description="AB hydrolase-1" evidence="2">
    <location>
        <begin position="21"/>
        <end position="247"/>
    </location>
</feature>
<accession>A0A561DCJ6</accession>
<evidence type="ECO:0000313" key="4">
    <source>
        <dbReference type="Proteomes" id="UP000319671"/>
    </source>
</evidence>
<protein>
    <submittedName>
        <fullName evidence="3">Pimeloyl-ACP methyl ester carboxylesterase</fullName>
    </submittedName>
</protein>
<dbReference type="InterPro" id="IPR029058">
    <property type="entry name" value="AB_hydrolase_fold"/>
</dbReference>
<dbReference type="InterPro" id="IPR000073">
    <property type="entry name" value="AB_hydrolase_1"/>
</dbReference>
<dbReference type="AlphaFoldDB" id="A0A561DCJ6"/>
<dbReference type="EMBL" id="VIVN01000006">
    <property type="protein sequence ID" value="TWE01081.1"/>
    <property type="molecule type" value="Genomic_DNA"/>
</dbReference>
<proteinExistence type="predicted"/>
<evidence type="ECO:0000259" key="2">
    <source>
        <dbReference type="Pfam" id="PF00561"/>
    </source>
</evidence>
<dbReference type="InterPro" id="IPR050266">
    <property type="entry name" value="AB_hydrolase_sf"/>
</dbReference>
<gene>
    <name evidence="3" type="ORF">FB550_106133</name>
</gene>
<dbReference type="Proteomes" id="UP000319671">
    <property type="component" value="Unassembled WGS sequence"/>
</dbReference>
<organism evidence="3 4">
    <name type="scientific">Neobacillus bataviensis</name>
    <dbReference type="NCBI Taxonomy" id="220685"/>
    <lineage>
        <taxon>Bacteria</taxon>
        <taxon>Bacillati</taxon>
        <taxon>Bacillota</taxon>
        <taxon>Bacilli</taxon>
        <taxon>Bacillales</taxon>
        <taxon>Bacillaceae</taxon>
        <taxon>Neobacillus</taxon>
    </lineage>
</organism>
<dbReference type="GO" id="GO:0016787">
    <property type="term" value="F:hydrolase activity"/>
    <property type="evidence" value="ECO:0007669"/>
    <property type="project" value="UniProtKB-KW"/>
</dbReference>
<dbReference type="PRINTS" id="PR00111">
    <property type="entry name" value="ABHYDROLASE"/>
</dbReference>
<dbReference type="Gene3D" id="3.40.50.1820">
    <property type="entry name" value="alpha/beta hydrolase"/>
    <property type="match status" value="1"/>
</dbReference>
<dbReference type="Pfam" id="PF00561">
    <property type="entry name" value="Abhydrolase_1"/>
    <property type="match status" value="1"/>
</dbReference>
<name>A0A561DCJ6_9BACI</name>
<evidence type="ECO:0000256" key="1">
    <source>
        <dbReference type="ARBA" id="ARBA00022801"/>
    </source>
</evidence>
<evidence type="ECO:0000313" key="3">
    <source>
        <dbReference type="EMBL" id="TWE01081.1"/>
    </source>
</evidence>
<keyword evidence="4" id="KW-1185">Reference proteome</keyword>
<sequence length="276" mass="30878">MPYLQVEDLKIHYEIEGEGAPLIILHGMGNNSQSWKKQLKGLSEHYTVIAWDAPGYGKSSDPTTELKEFKQFADVLKGFIDSLQYESVTLLGHSMGSAIALDFCYRFPHMVDALIISDATRGAAALSKEANEQKLKNRLTNIETLEPKELAALRVTELLSPHPAPEVKKEAERIYSQIRPMGFRSVAYSLFHLNQMEILPRISVPTLVICGELDKVTPVSESQIFHDAIKNSTFVTIPLTGHLCYQEDPNQFNSIVLDFLTSLDKGKDAHCNALFD</sequence>